<dbReference type="OrthoDB" id="2417886at2759"/>
<dbReference type="InterPro" id="IPR032675">
    <property type="entry name" value="LRR_dom_sf"/>
</dbReference>
<keyword evidence="1" id="KW-0732">Signal</keyword>
<dbReference type="Gene3D" id="3.80.10.10">
    <property type="entry name" value="Ribonuclease Inhibitor"/>
    <property type="match status" value="1"/>
</dbReference>
<dbReference type="SUPFAM" id="SSF52047">
    <property type="entry name" value="RNI-like"/>
    <property type="match status" value="1"/>
</dbReference>
<comment type="caution">
    <text evidence="2">The sequence shown here is derived from an EMBL/GenBank/DDBJ whole genome shotgun (WGS) entry which is preliminary data.</text>
</comment>
<dbReference type="EMBL" id="JAAAUQ010000886">
    <property type="protein sequence ID" value="KAF9146983.1"/>
    <property type="molecule type" value="Genomic_DNA"/>
</dbReference>
<dbReference type="AlphaFoldDB" id="A0A9P5V864"/>
<evidence type="ECO:0008006" key="4">
    <source>
        <dbReference type="Google" id="ProtNLM"/>
    </source>
</evidence>
<evidence type="ECO:0000313" key="3">
    <source>
        <dbReference type="Proteomes" id="UP000748756"/>
    </source>
</evidence>
<keyword evidence="3" id="KW-1185">Reference proteome</keyword>
<evidence type="ECO:0000313" key="2">
    <source>
        <dbReference type="EMBL" id="KAF9146983.1"/>
    </source>
</evidence>
<feature type="signal peptide" evidence="1">
    <location>
        <begin position="1"/>
        <end position="19"/>
    </location>
</feature>
<protein>
    <recommendedName>
        <fullName evidence="4">F-box domain-containing protein</fullName>
    </recommendedName>
</protein>
<accession>A0A9P5V864</accession>
<evidence type="ECO:0000256" key="1">
    <source>
        <dbReference type="SAM" id="SignalP"/>
    </source>
</evidence>
<dbReference type="Proteomes" id="UP000748756">
    <property type="component" value="Unassembled WGS sequence"/>
</dbReference>
<proteinExistence type="predicted"/>
<reference evidence="2" key="1">
    <citation type="journal article" date="2020" name="Fungal Divers.">
        <title>Resolving the Mortierellaceae phylogeny through synthesis of multi-gene phylogenetics and phylogenomics.</title>
        <authorList>
            <person name="Vandepol N."/>
            <person name="Liber J."/>
            <person name="Desiro A."/>
            <person name="Na H."/>
            <person name="Kennedy M."/>
            <person name="Barry K."/>
            <person name="Grigoriev I.V."/>
            <person name="Miller A.N."/>
            <person name="O'Donnell K."/>
            <person name="Stajich J.E."/>
            <person name="Bonito G."/>
        </authorList>
    </citation>
    <scope>NUCLEOTIDE SEQUENCE</scope>
    <source>
        <strain evidence="2">NRRL 6426</strain>
    </source>
</reference>
<organism evidence="2 3">
    <name type="scientific">Linnemannia schmuckeri</name>
    <dbReference type="NCBI Taxonomy" id="64567"/>
    <lineage>
        <taxon>Eukaryota</taxon>
        <taxon>Fungi</taxon>
        <taxon>Fungi incertae sedis</taxon>
        <taxon>Mucoromycota</taxon>
        <taxon>Mortierellomycotina</taxon>
        <taxon>Mortierellomycetes</taxon>
        <taxon>Mortierellales</taxon>
        <taxon>Mortierellaceae</taxon>
        <taxon>Linnemannia</taxon>
    </lineage>
</organism>
<dbReference type="SUPFAM" id="SSF81383">
    <property type="entry name" value="F-box domain"/>
    <property type="match status" value="1"/>
</dbReference>
<gene>
    <name evidence="2" type="ORF">BG015_011437</name>
</gene>
<name>A0A9P5V864_9FUNG</name>
<sequence length="665" mass="75676">MTLTQAILSRVGLFLDAESCCICVAVCKQWKEIFAPIFWHTVDHKTWRVTANHARSSRRPQEEQVEVNNRVLEHKDLIRDLTLTDHKMLYAMRMAGLTKLTSLTLDMPDRMSVNDYGTETVSTLVKRQLTAIAQSLATVAEDNRFDDEVPEELFQPLNCSVGVMCLTRAYWRMVLMNPNLQQLTFKIRNPGYIWPLGVVKETTAHGSSNSAAVLTSGSTTFLTNLLPNLRTMTHLEVGQNADEFLFLRLAAELPNLKSFVHSEYSQFDPDMLLAHSHTNLQNLVFRIAVLSPAQARAIVVAFPGLRSLSIPGCSITKEEILEVDLWEELVHPMLTTMSIDDPSGFVQCRVKFPNVRTLNCAVFLSTNLVLQRLLKAFPVVGHLEARSMEPKPSETEEDEEEFEIQSEHQIPRPCMIKTLIAYDVWRPSDRIDRVFCQMDLLVRLDVDWIGRRALRELGRVCTNLEYARFDLREGCSRELIGLFVGCPKLKECRGSGHEILADDIIGSAEWTCLGIRKLEIDVVGILRLSQGQETRLNTWRLNGNIELTEAEQDAMDLQLFSYEIQRQVYARLGRLRELKELYLGQHSTPKVNVARFTNEGVAISEGLEMTLASGLAELGGIKDLRMIAFDFEFVATGMEAGALAWLWERWSIKEGRRYWGYSIFR</sequence>
<feature type="chain" id="PRO_5040118063" description="F-box domain-containing protein" evidence="1">
    <location>
        <begin position="20"/>
        <end position="665"/>
    </location>
</feature>
<dbReference type="InterPro" id="IPR036047">
    <property type="entry name" value="F-box-like_dom_sf"/>
</dbReference>